<dbReference type="EMBL" id="VSRR010097570">
    <property type="protein sequence ID" value="MPC94189.1"/>
    <property type="molecule type" value="Genomic_DNA"/>
</dbReference>
<evidence type="ECO:0000313" key="1">
    <source>
        <dbReference type="EMBL" id="MPC94189.1"/>
    </source>
</evidence>
<comment type="caution">
    <text evidence="1">The sequence shown here is derived from an EMBL/GenBank/DDBJ whole genome shotgun (WGS) entry which is preliminary data.</text>
</comment>
<reference evidence="1 2" key="1">
    <citation type="submission" date="2019-05" db="EMBL/GenBank/DDBJ databases">
        <title>Another draft genome of Portunus trituberculatus and its Hox gene families provides insights of decapod evolution.</title>
        <authorList>
            <person name="Jeong J.-H."/>
            <person name="Song I."/>
            <person name="Kim S."/>
            <person name="Choi T."/>
            <person name="Kim D."/>
            <person name="Ryu S."/>
            <person name="Kim W."/>
        </authorList>
    </citation>
    <scope>NUCLEOTIDE SEQUENCE [LARGE SCALE GENOMIC DNA]</scope>
    <source>
        <tissue evidence="1">Muscle</tissue>
    </source>
</reference>
<dbReference type="AlphaFoldDB" id="A0A5B7JGY5"/>
<name>A0A5B7JGY5_PORTR</name>
<accession>A0A5B7JGY5</accession>
<protein>
    <submittedName>
        <fullName evidence="1">Uncharacterized protein</fullName>
    </submittedName>
</protein>
<organism evidence="1 2">
    <name type="scientific">Portunus trituberculatus</name>
    <name type="common">Swimming crab</name>
    <name type="synonym">Neptunus trituberculatus</name>
    <dbReference type="NCBI Taxonomy" id="210409"/>
    <lineage>
        <taxon>Eukaryota</taxon>
        <taxon>Metazoa</taxon>
        <taxon>Ecdysozoa</taxon>
        <taxon>Arthropoda</taxon>
        <taxon>Crustacea</taxon>
        <taxon>Multicrustacea</taxon>
        <taxon>Malacostraca</taxon>
        <taxon>Eumalacostraca</taxon>
        <taxon>Eucarida</taxon>
        <taxon>Decapoda</taxon>
        <taxon>Pleocyemata</taxon>
        <taxon>Brachyura</taxon>
        <taxon>Eubrachyura</taxon>
        <taxon>Portunoidea</taxon>
        <taxon>Portunidae</taxon>
        <taxon>Portuninae</taxon>
        <taxon>Portunus</taxon>
    </lineage>
</organism>
<sequence length="69" mass="7799">MHNCDRFNHQSIQSSPPTTPCTEAIISECQRSHPMEYYVGLAICSSLFLTSSSLSLDTHMFKTFRDVTV</sequence>
<gene>
    <name evidence="1" type="ORF">E2C01_089345</name>
</gene>
<keyword evidence="2" id="KW-1185">Reference proteome</keyword>
<dbReference type="Proteomes" id="UP000324222">
    <property type="component" value="Unassembled WGS sequence"/>
</dbReference>
<evidence type="ECO:0000313" key="2">
    <source>
        <dbReference type="Proteomes" id="UP000324222"/>
    </source>
</evidence>
<proteinExistence type="predicted"/>